<sequence>MTLMDLLTIAPAAAPSDPRPTPDGAALIAEMPEFPWLYLGEFSIGIGMRAKVRFSVERSTGELSLHRIRYDEGFGREPTLVAHFTEPAGGPTVWRPAWDGDRLSPGIEARARAIAR</sequence>
<organism evidence="1 2">
    <name type="scientific">Glycomyces endophyticus</name>
    <dbReference type="NCBI Taxonomy" id="480996"/>
    <lineage>
        <taxon>Bacteria</taxon>
        <taxon>Bacillati</taxon>
        <taxon>Actinomycetota</taxon>
        <taxon>Actinomycetes</taxon>
        <taxon>Glycomycetales</taxon>
        <taxon>Glycomycetaceae</taxon>
        <taxon>Glycomyces</taxon>
    </lineage>
</organism>
<evidence type="ECO:0000313" key="1">
    <source>
        <dbReference type="EMBL" id="GAA1684932.1"/>
    </source>
</evidence>
<evidence type="ECO:0000313" key="2">
    <source>
        <dbReference type="Proteomes" id="UP001499851"/>
    </source>
</evidence>
<accession>A0ABN2HB72</accession>
<keyword evidence="2" id="KW-1185">Reference proteome</keyword>
<proteinExistence type="predicted"/>
<reference evidence="1 2" key="1">
    <citation type="journal article" date="2019" name="Int. J. Syst. Evol. Microbiol.">
        <title>The Global Catalogue of Microorganisms (GCM) 10K type strain sequencing project: providing services to taxonomists for standard genome sequencing and annotation.</title>
        <authorList>
            <consortium name="The Broad Institute Genomics Platform"/>
            <consortium name="The Broad Institute Genome Sequencing Center for Infectious Disease"/>
            <person name="Wu L."/>
            <person name="Ma J."/>
        </authorList>
    </citation>
    <scope>NUCLEOTIDE SEQUENCE [LARGE SCALE GENOMIC DNA]</scope>
    <source>
        <strain evidence="1 2">JCM 16001</strain>
    </source>
</reference>
<protein>
    <submittedName>
        <fullName evidence="1">Uncharacterized protein</fullName>
    </submittedName>
</protein>
<gene>
    <name evidence="1" type="ORF">GCM10009830_35370</name>
</gene>
<dbReference type="Proteomes" id="UP001499851">
    <property type="component" value="Unassembled WGS sequence"/>
</dbReference>
<dbReference type="EMBL" id="BAAAQF010000015">
    <property type="protein sequence ID" value="GAA1684932.1"/>
    <property type="molecule type" value="Genomic_DNA"/>
</dbReference>
<comment type="caution">
    <text evidence="1">The sequence shown here is derived from an EMBL/GenBank/DDBJ whole genome shotgun (WGS) entry which is preliminary data.</text>
</comment>
<name>A0ABN2HB72_9ACTN</name>